<feature type="compositionally biased region" description="Acidic residues" evidence="1">
    <location>
        <begin position="48"/>
        <end position="67"/>
    </location>
</feature>
<dbReference type="AlphaFoldDB" id="A0A9N7YRX2"/>
<evidence type="ECO:0000313" key="3">
    <source>
        <dbReference type="Proteomes" id="UP001153269"/>
    </source>
</evidence>
<feature type="region of interest" description="Disordered" evidence="1">
    <location>
        <begin position="47"/>
        <end position="67"/>
    </location>
</feature>
<protein>
    <submittedName>
        <fullName evidence="2">Uncharacterized protein</fullName>
    </submittedName>
</protein>
<evidence type="ECO:0000313" key="2">
    <source>
        <dbReference type="EMBL" id="CAB1442197.1"/>
    </source>
</evidence>
<organism evidence="2 3">
    <name type="scientific">Pleuronectes platessa</name>
    <name type="common">European plaice</name>
    <dbReference type="NCBI Taxonomy" id="8262"/>
    <lineage>
        <taxon>Eukaryota</taxon>
        <taxon>Metazoa</taxon>
        <taxon>Chordata</taxon>
        <taxon>Craniata</taxon>
        <taxon>Vertebrata</taxon>
        <taxon>Euteleostomi</taxon>
        <taxon>Actinopterygii</taxon>
        <taxon>Neopterygii</taxon>
        <taxon>Teleostei</taxon>
        <taxon>Neoteleostei</taxon>
        <taxon>Acanthomorphata</taxon>
        <taxon>Carangaria</taxon>
        <taxon>Pleuronectiformes</taxon>
        <taxon>Pleuronectoidei</taxon>
        <taxon>Pleuronectidae</taxon>
        <taxon>Pleuronectes</taxon>
    </lineage>
</organism>
<comment type="caution">
    <text evidence="2">The sequence shown here is derived from an EMBL/GenBank/DDBJ whole genome shotgun (WGS) entry which is preliminary data.</text>
</comment>
<dbReference type="EMBL" id="CADEAL010002791">
    <property type="protein sequence ID" value="CAB1442197.1"/>
    <property type="molecule type" value="Genomic_DNA"/>
</dbReference>
<sequence length="178" mass="19737">MAVLDLVSLSCDQPLVQKPEVEQSGGVRLHSPHVLCAICGFDACGPDNDGDDDEEEDEEEENNDDEAENITQCFFNVHFPLSDFALIYIIIISSGGSKQASSSIGGADQRSQFKHVSVNGITLWNRLAPRHRWNHASPADLDRQISPADLIHREAAAHSLIHARVFFFNGQRRLVITF</sequence>
<reference evidence="2" key="1">
    <citation type="submission" date="2020-03" db="EMBL/GenBank/DDBJ databases">
        <authorList>
            <person name="Weist P."/>
        </authorList>
    </citation>
    <scope>NUCLEOTIDE SEQUENCE</scope>
</reference>
<proteinExistence type="predicted"/>
<dbReference type="Proteomes" id="UP001153269">
    <property type="component" value="Unassembled WGS sequence"/>
</dbReference>
<gene>
    <name evidence="2" type="ORF">PLEPLA_LOCUS29886</name>
</gene>
<keyword evidence="3" id="KW-1185">Reference proteome</keyword>
<accession>A0A9N7YRX2</accession>
<name>A0A9N7YRX2_PLEPL</name>
<evidence type="ECO:0000256" key="1">
    <source>
        <dbReference type="SAM" id="MobiDB-lite"/>
    </source>
</evidence>